<dbReference type="Ensembl" id="ENSMPUT00000000351.1">
    <property type="protein sequence ID" value="ENSMPUP00000000344.1"/>
    <property type="gene ID" value="ENSMPUG00000000349.1"/>
</dbReference>
<feature type="region of interest" description="Disordered" evidence="1">
    <location>
        <begin position="97"/>
        <end position="139"/>
    </location>
</feature>
<accession>M3XMP4</accession>
<proteinExistence type="predicted"/>
<dbReference type="AlphaFoldDB" id="M3XMP4"/>
<reference evidence="2" key="1">
    <citation type="submission" date="2024-06" db="UniProtKB">
        <authorList>
            <consortium name="Ensembl"/>
        </authorList>
    </citation>
    <scope>IDENTIFICATION</scope>
</reference>
<evidence type="ECO:0000313" key="2">
    <source>
        <dbReference type="Ensembl" id="ENSMPUP00000000344.1"/>
    </source>
</evidence>
<feature type="compositionally biased region" description="Low complexity" evidence="1">
    <location>
        <begin position="246"/>
        <end position="279"/>
    </location>
</feature>
<protein>
    <submittedName>
        <fullName evidence="2">Uncharacterized protein</fullName>
    </submittedName>
</protein>
<feature type="region of interest" description="Disordered" evidence="1">
    <location>
        <begin position="308"/>
        <end position="328"/>
    </location>
</feature>
<sequence length="367" mass="38177">MPTHPRLPASLIAPTLGPPNGVARRRESREELVVMQQTGAMRAAYLKPSWCCSSVSAFSVYTAQQTDSALLPYFPLCPPGLGVTGPPQRHPRCPALPLRRSPPTAAPQPLCRAGGSRAATHPARGSEKSAGRSSAPRQVCGAAVRRVRGGRGRAASEASRARPVAVRTAAALGEVSAGGARLACSGARCRAAAAARGGAHSGLQAECARIPGPRAVAPPRTPPSASGARRKRKRGARTPPRDPGRSARAPTRTPARPRTARSLPGSSRHAGAGRPGRACGRVASWAGPAGRAAGGAERGAGYLQDEVHPGAAQASSSSFPSPPRRSQHLQENLQLWGVRWRTSAHPRCPEPDPSEHGLLKVVFTLLI</sequence>
<organism evidence="2">
    <name type="scientific">Mustela putorius furo</name>
    <name type="common">European domestic ferret</name>
    <name type="synonym">Mustela furo</name>
    <dbReference type="NCBI Taxonomy" id="9669"/>
    <lineage>
        <taxon>Eukaryota</taxon>
        <taxon>Metazoa</taxon>
        <taxon>Chordata</taxon>
        <taxon>Craniata</taxon>
        <taxon>Vertebrata</taxon>
        <taxon>Euteleostomi</taxon>
        <taxon>Mammalia</taxon>
        <taxon>Eutheria</taxon>
        <taxon>Laurasiatheria</taxon>
        <taxon>Carnivora</taxon>
        <taxon>Caniformia</taxon>
        <taxon>Musteloidea</taxon>
        <taxon>Mustelidae</taxon>
        <taxon>Mustelinae</taxon>
        <taxon>Mustela</taxon>
    </lineage>
</organism>
<feature type="region of interest" description="Disordered" evidence="1">
    <location>
        <begin position="1"/>
        <end position="22"/>
    </location>
</feature>
<feature type="region of interest" description="Disordered" evidence="1">
    <location>
        <begin position="210"/>
        <end position="279"/>
    </location>
</feature>
<dbReference type="HOGENOM" id="CLU_754318_0_0_1"/>
<dbReference type="EMBL" id="AEYP01063750">
    <property type="status" value="NOT_ANNOTATED_CDS"/>
    <property type="molecule type" value="Genomic_DNA"/>
</dbReference>
<evidence type="ECO:0000256" key="1">
    <source>
        <dbReference type="SAM" id="MobiDB-lite"/>
    </source>
</evidence>
<name>M3XMP4_MUSPF</name>
<dbReference type="InParanoid" id="M3XMP4"/>